<organism evidence="6 7">
    <name type="scientific">Gossypium raimondii</name>
    <name type="common">Peruvian cotton</name>
    <name type="synonym">Gossypium klotzschianum subsp. raimondii</name>
    <dbReference type="NCBI Taxonomy" id="29730"/>
    <lineage>
        <taxon>Eukaryota</taxon>
        <taxon>Viridiplantae</taxon>
        <taxon>Streptophyta</taxon>
        <taxon>Embryophyta</taxon>
        <taxon>Tracheophyta</taxon>
        <taxon>Spermatophyta</taxon>
        <taxon>Magnoliopsida</taxon>
        <taxon>eudicotyledons</taxon>
        <taxon>Gunneridae</taxon>
        <taxon>Pentapetalae</taxon>
        <taxon>rosids</taxon>
        <taxon>malvids</taxon>
        <taxon>Malvales</taxon>
        <taxon>Malvaceae</taxon>
        <taxon>Malvoideae</taxon>
        <taxon>Gossypium</taxon>
    </lineage>
</organism>
<dbReference type="PROSITE" id="PS51767">
    <property type="entry name" value="PEPTIDASE_A1"/>
    <property type="match status" value="1"/>
</dbReference>
<dbReference type="InterPro" id="IPR032799">
    <property type="entry name" value="TAXi_C"/>
</dbReference>
<dbReference type="Pfam" id="PF14541">
    <property type="entry name" value="TAXi_C"/>
    <property type="match status" value="1"/>
</dbReference>
<dbReference type="EMBL" id="CM001746">
    <property type="protein sequence ID" value="KJB39308.1"/>
    <property type="molecule type" value="Genomic_DNA"/>
</dbReference>
<sequence>MDFDDERPQQQVTGVVIITLPPSDNPSFGKTITAFTLTNDVLPQSLTTQEPDQVLPTTRVVSSPPPSSQSPQLGFSFSGFFSENPRKLLGFLGVSLFALLLYSSCFSSTFVELKNSNDNDDDDKPQSFIFPLYHKLGAADLELKLGRFVDVVDKENLVVSINGGAMETKMVNKLVAANSIVMDSSATILPVRGNVYPDGLYFTYMLLGNPQRRYFLDIDTGSDLTWIQCDAPCSSCAKGANPLYKPTKVNIVASGDSMCMEVQKNQKPQICETCQQCDYEIEYADRSSSLGVLAKDKLHLVNPNGSITNLDVVFGCAYDQQGILLNTLSKTDGILGLSKAKVSLPSQLASKGIINNVVGHCLLSEVSELGFIQDASDPTLPVCWRAPFPIRTIMDVNKYFKTLTLQFGSKWWIISKKFHIPPEGYLIISKKGNACLGILDGNNVHDGSTFILGDISLRGQLVVYDNEKQKIGWGPSGCGKPSRFKSLPFFEG</sequence>
<keyword evidence="7" id="KW-1185">Reference proteome</keyword>
<accession>A0A0D2QJ59</accession>
<evidence type="ECO:0000313" key="7">
    <source>
        <dbReference type="Proteomes" id="UP000032304"/>
    </source>
</evidence>
<dbReference type="SUPFAM" id="SSF50630">
    <property type="entry name" value="Acid proteases"/>
    <property type="match status" value="1"/>
</dbReference>
<keyword evidence="3" id="KW-0064">Aspartyl protease</keyword>
<dbReference type="FunFam" id="2.40.70.10:FF:000015">
    <property type="entry name" value="Aspartyl protease family protein"/>
    <property type="match status" value="1"/>
</dbReference>
<keyword evidence="4" id="KW-0378">Hydrolase</keyword>
<proteinExistence type="inferred from homology"/>
<gene>
    <name evidence="6" type="ORF">B456_007G006200</name>
</gene>
<dbReference type="PANTHER" id="PTHR13683">
    <property type="entry name" value="ASPARTYL PROTEASES"/>
    <property type="match status" value="1"/>
</dbReference>
<evidence type="ECO:0000256" key="3">
    <source>
        <dbReference type="ARBA" id="ARBA00022750"/>
    </source>
</evidence>
<dbReference type="InterPro" id="IPR033121">
    <property type="entry name" value="PEPTIDASE_A1"/>
</dbReference>
<dbReference type="Pfam" id="PF14543">
    <property type="entry name" value="TAXi_N"/>
    <property type="match status" value="1"/>
</dbReference>
<name>A0A0D2QJ59_GOSRA</name>
<dbReference type="PANTHER" id="PTHR13683:SF316">
    <property type="entry name" value="ASPARTYL PROTEASE APCB1"/>
    <property type="match status" value="1"/>
</dbReference>
<dbReference type="InterPro" id="IPR032861">
    <property type="entry name" value="TAXi_N"/>
</dbReference>
<evidence type="ECO:0000256" key="4">
    <source>
        <dbReference type="ARBA" id="ARBA00022801"/>
    </source>
</evidence>
<evidence type="ECO:0000313" key="6">
    <source>
        <dbReference type="EMBL" id="KJB39308.1"/>
    </source>
</evidence>
<feature type="domain" description="Peptidase A1" evidence="5">
    <location>
        <begin position="201"/>
        <end position="492"/>
    </location>
</feature>
<protein>
    <recommendedName>
        <fullName evidence="5">Peptidase A1 domain-containing protein</fullName>
    </recommendedName>
</protein>
<keyword evidence="2" id="KW-0645">Protease</keyword>
<comment type="similarity">
    <text evidence="1">Belongs to the peptidase A1 family.</text>
</comment>
<dbReference type="InterPro" id="IPR001461">
    <property type="entry name" value="Aspartic_peptidase_A1"/>
</dbReference>
<evidence type="ECO:0000256" key="2">
    <source>
        <dbReference type="ARBA" id="ARBA00022670"/>
    </source>
</evidence>
<dbReference type="GO" id="GO:0004190">
    <property type="term" value="F:aspartic-type endopeptidase activity"/>
    <property type="evidence" value="ECO:0007669"/>
    <property type="project" value="UniProtKB-KW"/>
</dbReference>
<dbReference type="Gramene" id="KJB39308">
    <property type="protein sequence ID" value="KJB39308"/>
    <property type="gene ID" value="B456_007G006200"/>
</dbReference>
<reference evidence="6 7" key="1">
    <citation type="journal article" date="2012" name="Nature">
        <title>Repeated polyploidization of Gossypium genomes and the evolution of spinnable cotton fibres.</title>
        <authorList>
            <person name="Paterson A.H."/>
            <person name="Wendel J.F."/>
            <person name="Gundlach H."/>
            <person name="Guo H."/>
            <person name="Jenkins J."/>
            <person name="Jin D."/>
            <person name="Llewellyn D."/>
            <person name="Showmaker K.C."/>
            <person name="Shu S."/>
            <person name="Udall J."/>
            <person name="Yoo M.J."/>
            <person name="Byers R."/>
            <person name="Chen W."/>
            <person name="Doron-Faigenboim A."/>
            <person name="Duke M.V."/>
            <person name="Gong L."/>
            <person name="Grimwood J."/>
            <person name="Grover C."/>
            <person name="Grupp K."/>
            <person name="Hu G."/>
            <person name="Lee T.H."/>
            <person name="Li J."/>
            <person name="Lin L."/>
            <person name="Liu T."/>
            <person name="Marler B.S."/>
            <person name="Page J.T."/>
            <person name="Roberts A.W."/>
            <person name="Romanel E."/>
            <person name="Sanders W.S."/>
            <person name="Szadkowski E."/>
            <person name="Tan X."/>
            <person name="Tang H."/>
            <person name="Xu C."/>
            <person name="Wang J."/>
            <person name="Wang Z."/>
            <person name="Zhang D."/>
            <person name="Zhang L."/>
            <person name="Ashrafi H."/>
            <person name="Bedon F."/>
            <person name="Bowers J.E."/>
            <person name="Brubaker C.L."/>
            <person name="Chee P.W."/>
            <person name="Das S."/>
            <person name="Gingle A.R."/>
            <person name="Haigler C.H."/>
            <person name="Harker D."/>
            <person name="Hoffmann L.V."/>
            <person name="Hovav R."/>
            <person name="Jones D.C."/>
            <person name="Lemke C."/>
            <person name="Mansoor S."/>
            <person name="ur Rahman M."/>
            <person name="Rainville L.N."/>
            <person name="Rambani A."/>
            <person name="Reddy U.K."/>
            <person name="Rong J.K."/>
            <person name="Saranga Y."/>
            <person name="Scheffler B.E."/>
            <person name="Scheffler J.A."/>
            <person name="Stelly D.M."/>
            <person name="Triplett B.A."/>
            <person name="Van Deynze A."/>
            <person name="Vaslin M.F."/>
            <person name="Waghmare V.N."/>
            <person name="Walford S.A."/>
            <person name="Wright R.J."/>
            <person name="Zaki E.A."/>
            <person name="Zhang T."/>
            <person name="Dennis E.S."/>
            <person name="Mayer K.F."/>
            <person name="Peterson D.G."/>
            <person name="Rokhsar D.S."/>
            <person name="Wang X."/>
            <person name="Schmutz J."/>
        </authorList>
    </citation>
    <scope>NUCLEOTIDE SEQUENCE [LARGE SCALE GENOMIC DNA]</scope>
</reference>
<evidence type="ECO:0000256" key="1">
    <source>
        <dbReference type="ARBA" id="ARBA00007447"/>
    </source>
</evidence>
<dbReference type="AlphaFoldDB" id="A0A0D2QJ59"/>
<dbReference type="Gene3D" id="2.40.70.10">
    <property type="entry name" value="Acid Proteases"/>
    <property type="match status" value="2"/>
</dbReference>
<dbReference type="Proteomes" id="UP000032304">
    <property type="component" value="Chromosome 7"/>
</dbReference>
<dbReference type="GO" id="GO:0006508">
    <property type="term" value="P:proteolysis"/>
    <property type="evidence" value="ECO:0007669"/>
    <property type="project" value="UniProtKB-KW"/>
</dbReference>
<evidence type="ECO:0000259" key="5">
    <source>
        <dbReference type="PROSITE" id="PS51767"/>
    </source>
</evidence>
<dbReference type="InterPro" id="IPR021109">
    <property type="entry name" value="Peptidase_aspartic_dom_sf"/>
</dbReference>